<dbReference type="GO" id="GO:0043190">
    <property type="term" value="C:ATP-binding cassette (ABC) transporter complex"/>
    <property type="evidence" value="ECO:0007669"/>
    <property type="project" value="InterPro"/>
</dbReference>
<dbReference type="Pfam" id="PF04069">
    <property type="entry name" value="OpuAC"/>
    <property type="match status" value="1"/>
</dbReference>
<feature type="signal peptide" evidence="1">
    <location>
        <begin position="1"/>
        <end position="29"/>
    </location>
</feature>
<dbReference type="AlphaFoldDB" id="A0A1I1VLK6"/>
<evidence type="ECO:0000313" key="3">
    <source>
        <dbReference type="EMBL" id="SFD83897.1"/>
    </source>
</evidence>
<reference evidence="3 4" key="1">
    <citation type="submission" date="2016-10" db="EMBL/GenBank/DDBJ databases">
        <authorList>
            <person name="Varghese N."/>
            <person name="Submissions S."/>
        </authorList>
    </citation>
    <scope>NUCLEOTIDE SEQUENCE [LARGE SCALE GENOMIC DNA]</scope>
    <source>
        <strain evidence="4">YIM D21,KCTC 23444,ACCC 10710</strain>
    </source>
</reference>
<keyword evidence="4" id="KW-1185">Reference proteome</keyword>
<dbReference type="GO" id="GO:0022857">
    <property type="term" value="F:transmembrane transporter activity"/>
    <property type="evidence" value="ECO:0007669"/>
    <property type="project" value="InterPro"/>
</dbReference>
<evidence type="ECO:0000259" key="2">
    <source>
        <dbReference type="Pfam" id="PF04069"/>
    </source>
</evidence>
<name>A0A1I1VLK6_9RHOB</name>
<dbReference type="Gene3D" id="3.10.105.10">
    <property type="entry name" value="Dipeptide-binding Protein, Domain 3"/>
    <property type="match status" value="1"/>
</dbReference>
<keyword evidence="1" id="KW-0732">Signal</keyword>
<dbReference type="Gene3D" id="3.40.190.10">
    <property type="entry name" value="Periplasmic binding protein-like II"/>
    <property type="match status" value="1"/>
</dbReference>
<dbReference type="CDD" id="cd13643">
    <property type="entry name" value="PBP2_BCP_2"/>
    <property type="match status" value="1"/>
</dbReference>
<sequence length="324" mass="36101">MPIFNSIRRARPALAASAALLALTVPAVAQDYPESDRTIRMTINDWTGQEVTTRLMGGVLEEMGYDVEYVQADYLAQFTGLESGDLTVAMEIWETTGKDALDAALETGDVIDLGETGMEAIEEWWYPAYVKEECPGLPDWEALNECSELFASPMTSPNGRYLGGPVTWGGFDEERVEALGLDFEVVHAGTDAALMAEVRSAYQREEPIIAWIYAPHWAPIQYEGEWVEFPEYTEECYEDPSWGPNPDATHDCGKPRGWIKPAAWAGGEEVWPAAYEAIRNFTIDNEQMGTLIGKIDLDGMPLQAAVDEWLSENEDTWQAWIPQG</sequence>
<protein>
    <submittedName>
        <fullName evidence="3">Glycine betaine/proline transport system substrate-binding protein</fullName>
    </submittedName>
</protein>
<dbReference type="RefSeq" id="WP_149755179.1">
    <property type="nucleotide sequence ID" value="NZ_FOMS01000003.1"/>
</dbReference>
<proteinExistence type="predicted"/>
<dbReference type="Gene3D" id="3.40.190.100">
    <property type="entry name" value="Glycine betaine-binding periplasmic protein, domain 2"/>
    <property type="match status" value="1"/>
</dbReference>
<organism evidence="3 4">
    <name type="scientific">Roseivivax sediminis</name>
    <dbReference type="NCBI Taxonomy" id="936889"/>
    <lineage>
        <taxon>Bacteria</taxon>
        <taxon>Pseudomonadati</taxon>
        <taxon>Pseudomonadota</taxon>
        <taxon>Alphaproteobacteria</taxon>
        <taxon>Rhodobacterales</taxon>
        <taxon>Roseobacteraceae</taxon>
        <taxon>Roseivivax</taxon>
    </lineage>
</organism>
<evidence type="ECO:0000256" key="1">
    <source>
        <dbReference type="SAM" id="SignalP"/>
    </source>
</evidence>
<dbReference type="SUPFAM" id="SSF53850">
    <property type="entry name" value="Periplasmic binding protein-like II"/>
    <property type="match status" value="1"/>
</dbReference>
<gene>
    <name evidence="3" type="ORF">SAMN04515678_103281</name>
</gene>
<feature type="domain" description="ABC-type glycine betaine transport system substrate-binding" evidence="2">
    <location>
        <begin position="38"/>
        <end position="312"/>
    </location>
</feature>
<dbReference type="OrthoDB" id="7805658at2"/>
<accession>A0A1I1VLK6</accession>
<evidence type="ECO:0000313" key="4">
    <source>
        <dbReference type="Proteomes" id="UP000325289"/>
    </source>
</evidence>
<feature type="chain" id="PRO_5009301928" evidence="1">
    <location>
        <begin position="30"/>
        <end position="324"/>
    </location>
</feature>
<dbReference type="InterPro" id="IPR007210">
    <property type="entry name" value="ABC_Gly_betaine_transp_sub-bd"/>
</dbReference>
<dbReference type="Proteomes" id="UP000325289">
    <property type="component" value="Unassembled WGS sequence"/>
</dbReference>
<dbReference type="EMBL" id="FOMS01000003">
    <property type="protein sequence ID" value="SFD83897.1"/>
    <property type="molecule type" value="Genomic_DNA"/>
</dbReference>